<evidence type="ECO:0000313" key="2">
    <source>
        <dbReference type="EMBL" id="MBK5898246.1"/>
    </source>
</evidence>
<keyword evidence="1" id="KW-0812">Transmembrane</keyword>
<keyword evidence="1" id="KW-0472">Membrane</keyword>
<sequence length="220" mass="25159">MSKIGEKIVKIFLNLLSVVVIALAIFGAWSLYQMFHGPEAELVTNPGKRLFGTTEKRIVTKAEVETKIYEIGELSTYSGEYNIKKTVDESRYIFDDIKIPGTKNTISLECTGKVKIGYNMSDIEVSVNDSTIHVKIPKGNVMSNYLIWDSIKSSEKNSIFNPINFEQYRKLINEIEEEGLKEVEAKGIYTRADENFKSIIKVFLAEFKDYDIEFTFAYDK</sequence>
<dbReference type="InterPro" id="IPR025324">
    <property type="entry name" value="DUF4230"/>
</dbReference>
<keyword evidence="1" id="KW-1133">Transmembrane helix</keyword>
<evidence type="ECO:0000256" key="1">
    <source>
        <dbReference type="SAM" id="Phobius"/>
    </source>
</evidence>
<name>A0ABS1J270_9FIRM</name>
<gene>
    <name evidence="2" type="ORF">JJN12_10730</name>
</gene>
<dbReference type="Pfam" id="PF14014">
    <property type="entry name" value="DUF4230"/>
    <property type="match status" value="1"/>
</dbReference>
<evidence type="ECO:0000313" key="3">
    <source>
        <dbReference type="Proteomes" id="UP000604730"/>
    </source>
</evidence>
<keyword evidence="3" id="KW-1185">Reference proteome</keyword>
<proteinExistence type="predicted"/>
<protein>
    <submittedName>
        <fullName evidence="2">DUF4230 domain-containing protein</fullName>
    </submittedName>
</protein>
<organism evidence="2 3">
    <name type="scientific">Catonella massiliensis</name>
    <dbReference type="NCBI Taxonomy" id="2799636"/>
    <lineage>
        <taxon>Bacteria</taxon>
        <taxon>Bacillati</taxon>
        <taxon>Bacillota</taxon>
        <taxon>Clostridia</taxon>
        <taxon>Lachnospirales</taxon>
        <taxon>Lachnospiraceae</taxon>
        <taxon>Catonella</taxon>
    </lineage>
</organism>
<dbReference type="RefSeq" id="WP_208429677.1">
    <property type="nucleotide sequence ID" value="NZ_JAEPRJ010000001.1"/>
</dbReference>
<dbReference type="EMBL" id="JAEPRJ010000001">
    <property type="protein sequence ID" value="MBK5898246.1"/>
    <property type="molecule type" value="Genomic_DNA"/>
</dbReference>
<comment type="caution">
    <text evidence="2">The sequence shown here is derived from an EMBL/GenBank/DDBJ whole genome shotgun (WGS) entry which is preliminary data.</text>
</comment>
<dbReference type="Proteomes" id="UP000604730">
    <property type="component" value="Unassembled WGS sequence"/>
</dbReference>
<feature type="transmembrane region" description="Helical" evidence="1">
    <location>
        <begin position="12"/>
        <end position="32"/>
    </location>
</feature>
<reference evidence="2 3" key="1">
    <citation type="submission" date="2021-01" db="EMBL/GenBank/DDBJ databases">
        <title>Isolation and description of Catonella massiliensis sp. nov., a novel Catonella species, isolated from a stable periodontitis subject.</title>
        <authorList>
            <person name="Antezack A."/>
            <person name="Boxberger M."/>
            <person name="La Scola B."/>
            <person name="Monnet-Corti V."/>
        </authorList>
    </citation>
    <scope>NUCLEOTIDE SEQUENCE [LARGE SCALE GENOMIC DNA]</scope>
    <source>
        <strain evidence="2 3">Marseille-Q4567</strain>
    </source>
</reference>
<accession>A0ABS1J270</accession>